<reference evidence="15" key="2">
    <citation type="submission" date="2021-04" db="EMBL/GenBank/DDBJ databases">
        <authorList>
            <person name="Gilroy R."/>
        </authorList>
    </citation>
    <scope>NUCLEOTIDE SEQUENCE</scope>
    <source>
        <strain evidence="15">CHK160-9182</strain>
    </source>
</reference>
<evidence type="ECO:0000256" key="9">
    <source>
        <dbReference type="ARBA" id="ARBA00023235"/>
    </source>
</evidence>
<evidence type="ECO:0000313" key="16">
    <source>
        <dbReference type="Proteomes" id="UP000823934"/>
    </source>
</evidence>
<gene>
    <name evidence="15" type="ORF">H9889_08810</name>
</gene>
<evidence type="ECO:0000256" key="2">
    <source>
        <dbReference type="ARBA" id="ARBA00001946"/>
    </source>
</evidence>
<evidence type="ECO:0000256" key="6">
    <source>
        <dbReference type="ARBA" id="ARBA00022553"/>
    </source>
</evidence>
<dbReference type="Pfam" id="PF02879">
    <property type="entry name" value="PGM_PMM_II"/>
    <property type="match status" value="1"/>
</dbReference>
<evidence type="ECO:0000256" key="8">
    <source>
        <dbReference type="ARBA" id="ARBA00022842"/>
    </source>
</evidence>
<dbReference type="PRINTS" id="PR00509">
    <property type="entry name" value="PGMPMM"/>
</dbReference>
<dbReference type="InterPro" id="IPR005843">
    <property type="entry name" value="A-D-PHexomutase_C"/>
</dbReference>
<keyword evidence="9" id="KW-0413">Isomerase</keyword>
<protein>
    <recommendedName>
        <fullName evidence="5">phosphomannomutase</fullName>
        <ecNumber evidence="5">5.4.2.8</ecNumber>
    </recommendedName>
</protein>
<dbReference type="Gene3D" id="3.30.310.50">
    <property type="entry name" value="Alpha-D-phosphohexomutase, C-terminal domain"/>
    <property type="match status" value="1"/>
</dbReference>
<evidence type="ECO:0000256" key="3">
    <source>
        <dbReference type="ARBA" id="ARBA00004699"/>
    </source>
</evidence>
<keyword evidence="6" id="KW-0597">Phosphoprotein</keyword>
<dbReference type="SUPFAM" id="SSF53738">
    <property type="entry name" value="Phosphoglucomutase, first 3 domains"/>
    <property type="match status" value="3"/>
</dbReference>
<dbReference type="InterPro" id="IPR005846">
    <property type="entry name" value="A-D-PHexomutase_a/b/a-III"/>
</dbReference>
<sequence>MTMTMKAFKAYDIRGEYPRDINVDLAYKLGLAFVAEYSATNMVIGRDIRESSPLLFERLVAGILDAGCDVISLGICGTEEVYFNTVYHAADGGIMITASHNPKNHNGFKLVGKNAEPISLESGLLVLKERIQRQDYGIAAQKGKLTQWQDHMPYIETLLGFIPQSVREKSSLHQLKIVCNSGNGCAGETIDRLEPYLPFKFIKVHHEPDGSFPNGVPNPLIVERRADTKAAILEHQADFGVAWDGDFDRCFFFDESGEFIDSSYMIGLISQELLKDHPEESIVIDTRQTLNSEAVIAAAGGKVIISAGGHSPMKRTMRAVKALYGGEMSAHHYFRAFHYCDSGMIPFLLVASLLQTQTKSMGQLVSAARAAYPCSGELNYEVINPTLLMTDISQFYQTQALEMDEMDGLSIRLKNARINIRRSNTENYLRVNIEAEQDIGIVERLQRELEGMIKSYLLV</sequence>
<dbReference type="InterPro" id="IPR005844">
    <property type="entry name" value="A-D-PHexomutase_a/b/a-I"/>
</dbReference>
<evidence type="ECO:0000259" key="14">
    <source>
        <dbReference type="Pfam" id="PF02880"/>
    </source>
</evidence>
<evidence type="ECO:0000256" key="5">
    <source>
        <dbReference type="ARBA" id="ARBA00012730"/>
    </source>
</evidence>
<dbReference type="InterPro" id="IPR036900">
    <property type="entry name" value="A-D-PHexomutase_C_sf"/>
</dbReference>
<dbReference type="AlphaFoldDB" id="A0A9D1Q7A8"/>
<dbReference type="Proteomes" id="UP000823934">
    <property type="component" value="Unassembled WGS sequence"/>
</dbReference>
<evidence type="ECO:0000259" key="11">
    <source>
        <dbReference type="Pfam" id="PF00408"/>
    </source>
</evidence>
<feature type="domain" description="Alpha-D-phosphohexomutase alpha/beta/alpha" evidence="13">
    <location>
        <begin position="153"/>
        <end position="257"/>
    </location>
</feature>
<proteinExistence type="inferred from homology"/>
<evidence type="ECO:0000256" key="1">
    <source>
        <dbReference type="ARBA" id="ARBA00000586"/>
    </source>
</evidence>
<dbReference type="PROSITE" id="PS00710">
    <property type="entry name" value="PGM_PMM"/>
    <property type="match status" value="1"/>
</dbReference>
<dbReference type="InterPro" id="IPR005841">
    <property type="entry name" value="Alpha-D-phosphohexomutase_SF"/>
</dbReference>
<dbReference type="SUPFAM" id="SSF55957">
    <property type="entry name" value="Phosphoglucomutase, C-terminal domain"/>
    <property type="match status" value="1"/>
</dbReference>
<name>A0A9D1Q7A8_9GAMM</name>
<comment type="pathway">
    <text evidence="3">Nucleotide-sugar biosynthesis; GDP-alpha-D-mannose biosynthesis; alpha-D-mannose 1-phosphate from D-fructose 6-phosphate: step 2/2.</text>
</comment>
<comment type="similarity">
    <text evidence="4 10">Belongs to the phosphohexose mutase family.</text>
</comment>
<dbReference type="EC" id="5.4.2.8" evidence="5"/>
<evidence type="ECO:0000259" key="13">
    <source>
        <dbReference type="Pfam" id="PF02879"/>
    </source>
</evidence>
<evidence type="ECO:0000256" key="10">
    <source>
        <dbReference type="RuleBase" id="RU004326"/>
    </source>
</evidence>
<reference evidence="15" key="1">
    <citation type="journal article" date="2021" name="PeerJ">
        <title>Extensive microbial diversity within the chicken gut microbiome revealed by metagenomics and culture.</title>
        <authorList>
            <person name="Gilroy R."/>
            <person name="Ravi A."/>
            <person name="Getino M."/>
            <person name="Pursley I."/>
            <person name="Horton D.L."/>
            <person name="Alikhan N.F."/>
            <person name="Baker D."/>
            <person name="Gharbi K."/>
            <person name="Hall N."/>
            <person name="Watson M."/>
            <person name="Adriaenssens E.M."/>
            <person name="Foster-Nyarko E."/>
            <person name="Jarju S."/>
            <person name="Secka A."/>
            <person name="Antonio M."/>
            <person name="Oren A."/>
            <person name="Chaudhuri R.R."/>
            <person name="La Ragione R."/>
            <person name="Hildebrand F."/>
            <person name="Pallen M.J."/>
        </authorList>
    </citation>
    <scope>NUCLEOTIDE SEQUENCE</scope>
    <source>
        <strain evidence="15">CHK160-9182</strain>
    </source>
</reference>
<evidence type="ECO:0000256" key="4">
    <source>
        <dbReference type="ARBA" id="ARBA00010231"/>
    </source>
</evidence>
<evidence type="ECO:0000313" key="15">
    <source>
        <dbReference type="EMBL" id="HIW07404.1"/>
    </source>
</evidence>
<organism evidence="15 16">
    <name type="scientific">Candidatus Ignatzschineria merdigallinarum</name>
    <dbReference type="NCBI Taxonomy" id="2838621"/>
    <lineage>
        <taxon>Bacteria</taxon>
        <taxon>Pseudomonadati</taxon>
        <taxon>Pseudomonadota</taxon>
        <taxon>Gammaproteobacteria</taxon>
        <taxon>Cardiobacteriales</taxon>
        <taxon>Ignatzschineriaceae</taxon>
        <taxon>Ignatzschineria</taxon>
    </lineage>
</organism>
<evidence type="ECO:0000259" key="12">
    <source>
        <dbReference type="Pfam" id="PF02878"/>
    </source>
</evidence>
<comment type="caution">
    <text evidence="15">The sequence shown here is derived from an EMBL/GenBank/DDBJ whole genome shotgun (WGS) entry which is preliminary data.</text>
</comment>
<comment type="cofactor">
    <cofactor evidence="2">
        <name>Mg(2+)</name>
        <dbReference type="ChEBI" id="CHEBI:18420"/>
    </cofactor>
</comment>
<feature type="domain" description="Alpha-D-phosphohexomutase C-terminal" evidence="11">
    <location>
        <begin position="405"/>
        <end position="448"/>
    </location>
</feature>
<keyword evidence="7 10" id="KW-0479">Metal-binding</keyword>
<dbReference type="CDD" id="cd03089">
    <property type="entry name" value="PMM_PGM"/>
    <property type="match status" value="1"/>
</dbReference>
<evidence type="ECO:0000256" key="7">
    <source>
        <dbReference type="ARBA" id="ARBA00022723"/>
    </source>
</evidence>
<dbReference type="GO" id="GO:0005975">
    <property type="term" value="P:carbohydrate metabolic process"/>
    <property type="evidence" value="ECO:0007669"/>
    <property type="project" value="InterPro"/>
</dbReference>
<keyword evidence="8 10" id="KW-0460">Magnesium</keyword>
<dbReference type="EMBL" id="DXHP01000193">
    <property type="protein sequence ID" value="HIW07404.1"/>
    <property type="molecule type" value="Genomic_DNA"/>
</dbReference>
<dbReference type="PANTHER" id="PTHR43771:SF1">
    <property type="entry name" value="PHOSPHOMANNOMUTASE"/>
    <property type="match status" value="1"/>
</dbReference>
<dbReference type="Pfam" id="PF00408">
    <property type="entry name" value="PGM_PMM_IV"/>
    <property type="match status" value="1"/>
</dbReference>
<dbReference type="Pfam" id="PF02878">
    <property type="entry name" value="PGM_PMM_I"/>
    <property type="match status" value="1"/>
</dbReference>
<comment type="catalytic activity">
    <reaction evidence="1">
        <text>alpha-D-mannose 1-phosphate = D-mannose 6-phosphate</text>
        <dbReference type="Rhea" id="RHEA:11140"/>
        <dbReference type="ChEBI" id="CHEBI:58409"/>
        <dbReference type="ChEBI" id="CHEBI:58735"/>
        <dbReference type="EC" id="5.4.2.8"/>
    </reaction>
</comment>
<feature type="domain" description="Alpha-D-phosphohexomutase alpha/beta/alpha" evidence="12">
    <location>
        <begin position="6"/>
        <end position="121"/>
    </location>
</feature>
<feature type="domain" description="Alpha-D-phosphohexomutase alpha/beta/alpha" evidence="14">
    <location>
        <begin position="262"/>
        <end position="368"/>
    </location>
</feature>
<dbReference type="Gene3D" id="3.40.120.10">
    <property type="entry name" value="Alpha-D-Glucose-1,6-Bisphosphate, subunit A, domain 3"/>
    <property type="match status" value="3"/>
</dbReference>
<accession>A0A9D1Q7A8</accession>
<dbReference type="PANTHER" id="PTHR43771">
    <property type="entry name" value="PHOSPHOMANNOMUTASE"/>
    <property type="match status" value="1"/>
</dbReference>
<dbReference type="Pfam" id="PF02880">
    <property type="entry name" value="PGM_PMM_III"/>
    <property type="match status" value="1"/>
</dbReference>
<dbReference type="GO" id="GO:0004615">
    <property type="term" value="F:phosphomannomutase activity"/>
    <property type="evidence" value="ECO:0007669"/>
    <property type="project" value="UniProtKB-EC"/>
</dbReference>
<dbReference type="InterPro" id="IPR016066">
    <property type="entry name" value="A-D-PHexomutase_CS"/>
</dbReference>
<dbReference type="GO" id="GO:0000287">
    <property type="term" value="F:magnesium ion binding"/>
    <property type="evidence" value="ECO:0007669"/>
    <property type="project" value="InterPro"/>
</dbReference>
<dbReference type="InterPro" id="IPR005845">
    <property type="entry name" value="A-D-PHexomutase_a/b/a-II"/>
</dbReference>
<dbReference type="InterPro" id="IPR016055">
    <property type="entry name" value="A-D-PHexomutase_a/b/a-I/II/III"/>
</dbReference>